<dbReference type="RefSeq" id="WP_139630178.1">
    <property type="nucleotide sequence ID" value="NZ_VDLX02000003.1"/>
</dbReference>
<name>A0A5C4WSK8_9ACTN</name>
<evidence type="ECO:0000313" key="3">
    <source>
        <dbReference type="Proteomes" id="UP000312512"/>
    </source>
</evidence>
<evidence type="ECO:0000313" key="2">
    <source>
        <dbReference type="EMBL" id="KAB8195861.1"/>
    </source>
</evidence>
<sequence length="154" mass="16723">MTESDIITFVSAMPGVVAMTIEPGSETPELAWGDTFIYHDPDGTLESHPRQPFATVVTKDYDGFDTASDLNRPGVFRLNIAAGRAAFERLLGYPPAAHAEHHDGIDYTAADRVLPHPVYAAQGWISIVNPGEQARPLLAEAHARAVARHRPARA</sequence>
<organism evidence="2 3">
    <name type="scientific">Nonomuraea phyllanthi</name>
    <dbReference type="NCBI Taxonomy" id="2219224"/>
    <lineage>
        <taxon>Bacteria</taxon>
        <taxon>Bacillati</taxon>
        <taxon>Actinomycetota</taxon>
        <taxon>Actinomycetes</taxon>
        <taxon>Streptosporangiales</taxon>
        <taxon>Streptosporangiaceae</taxon>
        <taxon>Nonomuraea</taxon>
    </lineage>
</organism>
<keyword evidence="3" id="KW-1185">Reference proteome</keyword>
<dbReference type="Proteomes" id="UP000312512">
    <property type="component" value="Unassembled WGS sequence"/>
</dbReference>
<protein>
    <submittedName>
        <fullName evidence="2">Erythromycin esterase</fullName>
    </submittedName>
</protein>
<feature type="domain" description="DUF6194" evidence="1">
    <location>
        <begin position="1"/>
        <end position="151"/>
    </location>
</feature>
<proteinExistence type="predicted"/>
<evidence type="ECO:0000259" key="1">
    <source>
        <dbReference type="Pfam" id="PF19694"/>
    </source>
</evidence>
<dbReference type="AlphaFoldDB" id="A0A5C4WSK8"/>
<reference evidence="2 3" key="1">
    <citation type="submission" date="2019-10" db="EMBL/GenBank/DDBJ databases">
        <title>Nonomuraea sp. nov., isolated from Phyllanthus amarus.</title>
        <authorList>
            <person name="Klykleung N."/>
            <person name="Tanasupawat S."/>
        </authorList>
    </citation>
    <scope>NUCLEOTIDE SEQUENCE [LARGE SCALE GENOMIC DNA]</scope>
    <source>
        <strain evidence="2 3">PA1-10</strain>
    </source>
</reference>
<dbReference type="InterPro" id="IPR045676">
    <property type="entry name" value="DUF6194"/>
</dbReference>
<accession>A0A5C4WSK8</accession>
<dbReference type="OrthoDB" id="9783727at2"/>
<gene>
    <name evidence="2" type="ORF">FH608_010200</name>
</gene>
<dbReference type="Pfam" id="PF19694">
    <property type="entry name" value="DUF6194"/>
    <property type="match status" value="1"/>
</dbReference>
<comment type="caution">
    <text evidence="2">The sequence shown here is derived from an EMBL/GenBank/DDBJ whole genome shotgun (WGS) entry which is preliminary data.</text>
</comment>
<dbReference type="EMBL" id="VDLX02000003">
    <property type="protein sequence ID" value="KAB8195861.1"/>
    <property type="molecule type" value="Genomic_DNA"/>
</dbReference>